<dbReference type="Pfam" id="PF13569">
    <property type="entry name" value="DUF4132"/>
    <property type="match status" value="1"/>
</dbReference>
<dbReference type="Proteomes" id="UP000002941">
    <property type="component" value="Unassembled WGS sequence"/>
</dbReference>
<organism evidence="3 4">
    <name type="scientific">Actinomyces massiliensis F0489</name>
    <dbReference type="NCBI Taxonomy" id="1125718"/>
    <lineage>
        <taxon>Bacteria</taxon>
        <taxon>Bacillati</taxon>
        <taxon>Actinomycetota</taxon>
        <taxon>Actinomycetes</taxon>
        <taxon>Actinomycetales</taxon>
        <taxon>Actinomycetaceae</taxon>
        <taxon>Actinomyces</taxon>
    </lineage>
</organism>
<dbReference type="PATRIC" id="fig|1125718.3.peg.1343"/>
<proteinExistence type="predicted"/>
<evidence type="ECO:0000313" key="4">
    <source>
        <dbReference type="Proteomes" id="UP000002941"/>
    </source>
</evidence>
<sequence length="1233" mass="133411">MQMTDTTPARELVGRALLPLRAVSDDLHASAVAYVLDSTDPQALPHIPAQSDVRRLLNNPGRIEPDVELSAQMRQRLHAAGVSAPERHAGPEPGEPEEESLVRSLRALLYLRGSLTPEQWERFGRLLIALGDAPNRCAAGVPEWLCALLNDVAVTAAYARYMLPPGESEKRSAQELGERWSPTAVAALFEATGAPAEQVPAVILLAWIAEANGGYVYASAEEPKYCLPGIEDYLAAHDGQIPADALTALSARARADIAKRLGAHPQAAAGCPRFLAMLAVDSAATVRRAAIAVLDELPARARDAALVEQLATTRTPRLKEAVTWLASTPAGERILEEVVAVNPAAARLARSLTERRDTLLAKADSERVPDVLDLPPFDSALDVPSAASVKAALRRRITAKIQELTDVDSLYLKSQRHELEKITDDVLDRIVAIADGTSDEPLGISGGHAIWDELLTCPELRLLHLCRLQAHADDPILTRLLYGDAARRLDPRTVEQALLEAGLPIGTDFVQWAWQWHDPGQIWAWAATHPDLVGERLRDTSDAVDALKALEFFPVLPAQLLPAVADAAVGAAATNRRLAQRVLRTHPGARELAERSLTGTASTREAAAQWLADLADPAAIPALRRAAAKERTPAARAAILHALVACGEDAGDLLSPEVLGAEAAKGLKGRPPASLDWFDFGALPSLRWRDGGAVTSEIVRWWVIMADKLKDPSGRGLWELYLDRLEPADAAALGSHILQAWIAQDTRGLSEDECRTRAQTAGRQEYDACQRYLARTKEPEWLVERARQEAAVPLEEHVARALRHYRGLFVGSAIADKGLLALTVRMDGTELADAVSAYMRQAQRPQGGHRAQLAALLAALAANGHPDALALLQATASRHKMRTIQKAAVGLVEQVAQWRGWSAEELADRTVPTGGLDPDGLLRLSYGEREFTGRLTPELRIVLTDSAGKTLKTLPEARVSESSLNADAAKKQLRAARKDAKSVLTLQSARLYEAMCGGRTWTGADWRTLLRGHPLVGRLVTRLVWLMAPPGGGEQVAFRPVEDGALLDADDAIVELSDEAVIRLAHGTLMGSREVAAWRSHLADYEVAPLFDQLTATAPRVETGVSRLDDFSGRQTTALVLRRAASRRGYRHGQTISGPWFVDYTKDFTSLGLTAVLGFSGADLPEGETRCTLGGLSFRRGHRETLPAEVPPVLLAECHADYRAVADAVADTDPGRRRRERSHHGDGSGKAPA</sequence>
<dbReference type="EMBL" id="AKFT01000104">
    <property type="protein sequence ID" value="EJF44890.1"/>
    <property type="molecule type" value="Genomic_DNA"/>
</dbReference>
<dbReference type="InterPro" id="IPR025406">
    <property type="entry name" value="DUF4132"/>
</dbReference>
<keyword evidence="4" id="KW-1185">Reference proteome</keyword>
<feature type="region of interest" description="Disordered" evidence="1">
    <location>
        <begin position="1209"/>
        <end position="1233"/>
    </location>
</feature>
<dbReference type="AlphaFoldDB" id="J1HGF4"/>
<evidence type="ECO:0000256" key="1">
    <source>
        <dbReference type="SAM" id="MobiDB-lite"/>
    </source>
</evidence>
<evidence type="ECO:0000313" key="3">
    <source>
        <dbReference type="EMBL" id="EJF44890.1"/>
    </source>
</evidence>
<dbReference type="eggNOG" id="COG1413">
    <property type="taxonomic scope" value="Bacteria"/>
</dbReference>
<feature type="domain" description="DUF4132" evidence="2">
    <location>
        <begin position="948"/>
        <end position="1130"/>
    </location>
</feature>
<dbReference type="SMART" id="SM00567">
    <property type="entry name" value="EZ_HEAT"/>
    <property type="match status" value="2"/>
</dbReference>
<name>J1HGF4_9ACTO</name>
<accession>J1HGF4</accession>
<dbReference type="OrthoDB" id="9763697at2"/>
<feature type="region of interest" description="Disordered" evidence="1">
    <location>
        <begin position="74"/>
        <end position="98"/>
    </location>
</feature>
<protein>
    <submittedName>
        <fullName evidence="3">PF13569 domain protein</fullName>
    </submittedName>
</protein>
<gene>
    <name evidence="3" type="ORF">HMPREF1318_1435</name>
</gene>
<dbReference type="InterPro" id="IPR004155">
    <property type="entry name" value="PBS_lyase_HEAT"/>
</dbReference>
<comment type="caution">
    <text evidence="3">The sequence shown here is derived from an EMBL/GenBank/DDBJ whole genome shotgun (WGS) entry which is preliminary data.</text>
</comment>
<reference evidence="3 4" key="1">
    <citation type="submission" date="2012-05" db="EMBL/GenBank/DDBJ databases">
        <authorList>
            <person name="Harkins D.M."/>
            <person name="Madupu R."/>
            <person name="Durkin A.S."/>
            <person name="Torralba M."/>
            <person name="Methe B."/>
            <person name="Sutton G.G."/>
            <person name="Nelson K.E."/>
        </authorList>
    </citation>
    <scope>NUCLEOTIDE SEQUENCE [LARGE SCALE GENOMIC DNA]</scope>
    <source>
        <strain evidence="3 4">F0489</strain>
    </source>
</reference>
<evidence type="ECO:0000259" key="2">
    <source>
        <dbReference type="Pfam" id="PF13569"/>
    </source>
</evidence>